<reference evidence="3 4" key="1">
    <citation type="submission" date="2023-04" db="EMBL/GenBank/DDBJ databases">
        <title>Genomic diversity of scab-causing Streptomyces spp. in the province of Quebec, Canada.</title>
        <authorList>
            <person name="Biessy A."/>
            <person name="Cadieux M."/>
            <person name="Ciotola M."/>
            <person name="Filion M."/>
        </authorList>
    </citation>
    <scope>NUCLEOTIDE SEQUENCE [LARGE SCALE GENOMIC DNA]</scope>
    <source>
        <strain evidence="3 4">B21-103</strain>
    </source>
</reference>
<accession>A0ABU8ADD0</accession>
<dbReference type="NCBIfam" id="TIGR03891">
    <property type="entry name" value="thiopep_ocin"/>
    <property type="match status" value="1"/>
</dbReference>
<dbReference type="Pfam" id="PF04738">
    <property type="entry name" value="Lant_dehydr_N"/>
    <property type="match status" value="1"/>
</dbReference>
<sequence length="1004" mass="109021">MRNTSLYEHKGTALLRAAAAPRGQLPDWWPDPADGDGCLKWLDHVWSRHDLAGPIRQANPELARSVDAMRGGRPVPGKKLRRAALSTARYLLRATGRPTPFGLFAGVAPAALGPRAEVRWGSRHRAVARLDTMWLGSIIDRLENCQELLDRLDVVLNSLAARRGGRLQVPHGGPHGASITYTSAVRALETCASTPTRFGAVLDALTDAFPGTAPARIRTTLTDLVREGFLVTGLRAPLTVTDPLGHLLDRLHGVGAGAIGTVAPVLHGLEGVAAALNHHNRTPGAGQTRVRGALVRELRAMSDAGRAPLAVDLLLDSAVTVPLSVARELEAAATALLRLTRRPTGHAIWHDFQTAFWERYGAGTLVPLSEVLDPAAGLGFPAEYPGSVMSVPATRTSERDRRLLALAWQAVGDGSREIVLTDDVLDAVAGDGPDTGPPHVEMCARIHAEDIAALDRGDFTLTVTPARSAGTLTSRFTPAAGGSGLREVYRTLPPGVADALSAQLSFPPLYPHTENVCRIPAYLPHVISLGEHRGPEEDVATIPLDDLAVTATHSRLHLVSVSRRRIIEPQVFHAMALEKQPPPLARFLAHLPRAFTASWTGFDWGPEAFRLAFLPRVRYRRTVLSPARWRLTSADLAAAGPEALARWRERWRCPGTVELRDDDRTLRLTLDEPLHAAILRAHLDRHDEAILTETAPDGAFGWIGDHAHEIAVPLVATRAPAPSGLSGRPLPTLLNGSLGPMPGAPDAPWLHAKLHTHPEQMTEIITGHLPRLLAALPGDSEWWFLRYRSPHESPHLRLRLRVPGAGRYATFAEAVARWAARLRSESLAGRLVLETYSPEIGRYGQGEALAAAEAVFTADSRAVAGTLRHVHGPLLHPTALVAVGMVDIARGFLGREAGTEWLADRPTATATAERAVSEQAVRLARLRAPLDLPGWNGEVARAWEDRTAALTHYRRQLPDDTDLDAILESLFHMHHNRMLGLDRSGEKVCRRVARQAARARQARR</sequence>
<protein>
    <submittedName>
        <fullName evidence="3">Lantibiotic dehydratase</fullName>
    </submittedName>
</protein>
<gene>
    <name evidence="3" type="ORF">QBA37_35055</name>
</gene>
<dbReference type="EMBL" id="JARUMK010000002">
    <property type="protein sequence ID" value="MEH0564391.1"/>
    <property type="molecule type" value="Genomic_DNA"/>
</dbReference>
<feature type="domain" description="Lantibiotic dehydratase N-terminal" evidence="1">
    <location>
        <begin position="54"/>
        <end position="679"/>
    </location>
</feature>
<dbReference type="RefSeq" id="WP_334558700.1">
    <property type="nucleotide sequence ID" value="NZ_JARUMK010000002.1"/>
</dbReference>
<name>A0ABU8ADD0_9ACTN</name>
<keyword evidence="4" id="KW-1185">Reference proteome</keyword>
<comment type="caution">
    <text evidence="3">The sequence shown here is derived from an EMBL/GenBank/DDBJ whole genome shotgun (WGS) entry which is preliminary data.</text>
</comment>
<feature type="domain" description="Thiopeptide-type bacteriocin biosynthesis" evidence="2">
    <location>
        <begin position="749"/>
        <end position="996"/>
    </location>
</feature>
<evidence type="ECO:0000313" key="3">
    <source>
        <dbReference type="EMBL" id="MEH0564391.1"/>
    </source>
</evidence>
<dbReference type="InterPro" id="IPR006827">
    <property type="entry name" value="Lant_deHydtase_N"/>
</dbReference>
<evidence type="ECO:0000313" key="4">
    <source>
        <dbReference type="Proteomes" id="UP001382181"/>
    </source>
</evidence>
<proteinExistence type="predicted"/>
<organism evidence="3 4">
    <name type="scientific">Streptomyces silvae</name>
    <dbReference type="NCBI Taxonomy" id="2803812"/>
    <lineage>
        <taxon>Bacteria</taxon>
        <taxon>Bacillati</taxon>
        <taxon>Actinomycetota</taxon>
        <taxon>Actinomycetes</taxon>
        <taxon>Kitasatosporales</taxon>
        <taxon>Streptomycetaceae</taxon>
        <taxon>Streptomyces</taxon>
    </lineage>
</organism>
<dbReference type="InterPro" id="IPR023809">
    <property type="entry name" value="Thiopep_bacteriocin_synth_dom"/>
</dbReference>
<dbReference type="Pfam" id="PF14028">
    <property type="entry name" value="Lant_dehydr_C"/>
    <property type="match status" value="1"/>
</dbReference>
<dbReference type="Proteomes" id="UP001382181">
    <property type="component" value="Unassembled WGS sequence"/>
</dbReference>
<evidence type="ECO:0000259" key="1">
    <source>
        <dbReference type="Pfam" id="PF04738"/>
    </source>
</evidence>
<evidence type="ECO:0000259" key="2">
    <source>
        <dbReference type="Pfam" id="PF14028"/>
    </source>
</evidence>